<evidence type="ECO:0000313" key="8">
    <source>
        <dbReference type="Proteomes" id="UP000256328"/>
    </source>
</evidence>
<comment type="caution">
    <text evidence="7">The sequence shown here is derived from an EMBL/GenBank/DDBJ whole genome shotgun (WGS) entry which is preliminary data.</text>
</comment>
<keyword evidence="8" id="KW-1185">Reference proteome</keyword>
<dbReference type="InterPro" id="IPR001138">
    <property type="entry name" value="Zn2Cys6_DnaBD"/>
</dbReference>
<keyword evidence="3" id="KW-0804">Transcription</keyword>
<dbReference type="OrthoDB" id="47007at2759"/>
<evidence type="ECO:0000259" key="6">
    <source>
        <dbReference type="PROSITE" id="PS50048"/>
    </source>
</evidence>
<protein>
    <recommendedName>
        <fullName evidence="6">Zn(2)-C6 fungal-type domain-containing protein</fullName>
    </recommendedName>
</protein>
<name>A0A3D8Q9P4_9HELO</name>
<keyword evidence="4" id="KW-0539">Nucleus</keyword>
<accession>A0A3D8Q9P4</accession>
<dbReference type="SUPFAM" id="SSF57701">
    <property type="entry name" value="Zn2/Cys6 DNA-binding domain"/>
    <property type="match status" value="1"/>
</dbReference>
<dbReference type="PANTHER" id="PTHR47424:SF9">
    <property type="entry name" value="TAH-2"/>
    <property type="match status" value="1"/>
</dbReference>
<dbReference type="SMART" id="SM00906">
    <property type="entry name" value="Fungal_trans"/>
    <property type="match status" value="1"/>
</dbReference>
<dbReference type="CDD" id="cd00067">
    <property type="entry name" value="GAL4"/>
    <property type="match status" value="1"/>
</dbReference>
<dbReference type="InterPro" id="IPR036864">
    <property type="entry name" value="Zn2-C6_fun-type_DNA-bd_sf"/>
</dbReference>
<evidence type="ECO:0000313" key="7">
    <source>
        <dbReference type="EMBL" id="RDW58390.1"/>
    </source>
</evidence>
<keyword evidence="2" id="KW-0805">Transcription regulation</keyword>
<dbReference type="GO" id="GO:0000435">
    <property type="term" value="P:positive regulation of transcription from RNA polymerase II promoter by galactose"/>
    <property type="evidence" value="ECO:0007669"/>
    <property type="project" value="TreeGrafter"/>
</dbReference>
<dbReference type="InterPro" id="IPR051127">
    <property type="entry name" value="Fungal_SecMet_Regulators"/>
</dbReference>
<dbReference type="EMBL" id="PDLN01000021">
    <property type="protein sequence ID" value="RDW58390.1"/>
    <property type="molecule type" value="Genomic_DNA"/>
</dbReference>
<evidence type="ECO:0000256" key="4">
    <source>
        <dbReference type="ARBA" id="ARBA00023242"/>
    </source>
</evidence>
<dbReference type="Pfam" id="PF04082">
    <property type="entry name" value="Fungal_trans"/>
    <property type="match status" value="1"/>
</dbReference>
<evidence type="ECO:0000256" key="5">
    <source>
        <dbReference type="SAM" id="MobiDB-lite"/>
    </source>
</evidence>
<evidence type="ECO:0000256" key="1">
    <source>
        <dbReference type="ARBA" id="ARBA00022723"/>
    </source>
</evidence>
<organism evidence="7 8">
    <name type="scientific">Coleophoma crateriformis</name>
    <dbReference type="NCBI Taxonomy" id="565419"/>
    <lineage>
        <taxon>Eukaryota</taxon>
        <taxon>Fungi</taxon>
        <taxon>Dikarya</taxon>
        <taxon>Ascomycota</taxon>
        <taxon>Pezizomycotina</taxon>
        <taxon>Leotiomycetes</taxon>
        <taxon>Helotiales</taxon>
        <taxon>Dermateaceae</taxon>
        <taxon>Coleophoma</taxon>
    </lineage>
</organism>
<dbReference type="AlphaFoldDB" id="A0A3D8Q9P4"/>
<dbReference type="GO" id="GO:0000978">
    <property type="term" value="F:RNA polymerase II cis-regulatory region sequence-specific DNA binding"/>
    <property type="evidence" value="ECO:0007669"/>
    <property type="project" value="TreeGrafter"/>
</dbReference>
<dbReference type="GO" id="GO:0006351">
    <property type="term" value="P:DNA-templated transcription"/>
    <property type="evidence" value="ECO:0007669"/>
    <property type="project" value="InterPro"/>
</dbReference>
<dbReference type="PANTHER" id="PTHR47424">
    <property type="entry name" value="REGULATORY PROTEIN GAL4"/>
    <property type="match status" value="1"/>
</dbReference>
<keyword evidence="1" id="KW-0479">Metal-binding</keyword>
<feature type="region of interest" description="Disordered" evidence="5">
    <location>
        <begin position="636"/>
        <end position="661"/>
    </location>
</feature>
<dbReference type="SMART" id="SM00066">
    <property type="entry name" value="GAL4"/>
    <property type="match status" value="1"/>
</dbReference>
<dbReference type="CDD" id="cd12148">
    <property type="entry name" value="fungal_TF_MHR"/>
    <property type="match status" value="1"/>
</dbReference>
<dbReference type="PROSITE" id="PS00463">
    <property type="entry name" value="ZN2_CY6_FUNGAL_1"/>
    <property type="match status" value="1"/>
</dbReference>
<dbReference type="GO" id="GO:0000981">
    <property type="term" value="F:DNA-binding transcription factor activity, RNA polymerase II-specific"/>
    <property type="evidence" value="ECO:0007669"/>
    <property type="project" value="InterPro"/>
</dbReference>
<dbReference type="Gene3D" id="4.10.240.10">
    <property type="entry name" value="Zn(2)-C6 fungal-type DNA-binding domain"/>
    <property type="match status" value="1"/>
</dbReference>
<dbReference type="GO" id="GO:0005634">
    <property type="term" value="C:nucleus"/>
    <property type="evidence" value="ECO:0007669"/>
    <property type="project" value="TreeGrafter"/>
</dbReference>
<gene>
    <name evidence="7" type="ORF">BP5796_12320</name>
</gene>
<sequence>MGRPKVHDSMRRRAAVACRFCRTNKKKCSATVPCTQCQLRGLAASCSTANASPYPSSLKVHPSSPANPLPTPLTQRPVVVPSPASPPEPVQSTESPGCAAVDVGSSGGTPEGRHLSPVLYAGSRARKRTHHQRALENSRREPLPHSQMLLNLRGEQVYIGKAASLSFLQLVREIVTEHIGPSQFSHNDQTESMLEAESSPVAGYDPISPPDIQLDFEQMLLFSHIFKSALDGFMDIFAPSEVKGLLLESHGPHARYRNPYKRATVDLIVAIGAQCESPESAVAIGQPYFRHAQRLASSEILEDPSVDMVRVFLLMAYYMLGSCRRNAAFMYIGIAARAAVTLGLHSRDSYSDMSAPKFQLRLRIWVSLCILDMIVSAILGRPAATAALRSDIEKGLDGMTAAMRGSEMDMGVLMASYKILGIISNIIDKLYKRKQIPGAFIEQYLEQIKDWKQEYSSCIQGSSTLDPATPSTQGSIGNIHVSCIYYFAVTLVTRPILIPTLTGQPGCYDSMSSQMAEACVDAAIYLVQTCEEAQEAGLLLGNMCILKALIFIAGLILGLQSFCKRQIDYSVEKAFSAAIKTLDFLAVQSPQAAQYRSILTLLSTAIVGQREKFASAGRSQYVSRLFNLNESKAEAEARQLNDSRPPPSRSEAAGSSPVQVSDEVNSENLVAGLGFIEPNHGTSFNWDHLDISEWDDFLHLSSIYADAKELALGVCPATKANKVLLVTKVLNN</sequence>
<feature type="region of interest" description="Disordered" evidence="5">
    <location>
        <begin position="78"/>
        <end position="97"/>
    </location>
</feature>
<feature type="region of interest" description="Disordered" evidence="5">
    <location>
        <begin position="48"/>
        <end position="73"/>
    </location>
</feature>
<evidence type="ECO:0000256" key="3">
    <source>
        <dbReference type="ARBA" id="ARBA00023163"/>
    </source>
</evidence>
<dbReference type="GO" id="GO:0008270">
    <property type="term" value="F:zinc ion binding"/>
    <property type="evidence" value="ECO:0007669"/>
    <property type="project" value="InterPro"/>
</dbReference>
<dbReference type="InterPro" id="IPR007219">
    <property type="entry name" value="XnlR_reg_dom"/>
</dbReference>
<dbReference type="Proteomes" id="UP000256328">
    <property type="component" value="Unassembled WGS sequence"/>
</dbReference>
<dbReference type="PROSITE" id="PS50048">
    <property type="entry name" value="ZN2_CY6_FUNGAL_2"/>
    <property type="match status" value="1"/>
</dbReference>
<reference evidence="7 8" key="1">
    <citation type="journal article" date="2018" name="IMA Fungus">
        <title>IMA Genome-F 9: Draft genome sequence of Annulohypoxylon stygium, Aspergillus mulundensis, Berkeleyomyces basicola (syn. Thielaviopsis basicola), Ceratocystis smalleyi, two Cercospora beticola strains, Coleophoma cylindrospora, Fusarium fracticaudum, Phialophora cf. hyalina, and Morchella septimelata.</title>
        <authorList>
            <person name="Wingfield B.D."/>
            <person name="Bills G.F."/>
            <person name="Dong Y."/>
            <person name="Huang W."/>
            <person name="Nel W.J."/>
            <person name="Swalarsk-Parry B.S."/>
            <person name="Vaghefi N."/>
            <person name="Wilken P.M."/>
            <person name="An Z."/>
            <person name="de Beer Z.W."/>
            <person name="De Vos L."/>
            <person name="Chen L."/>
            <person name="Duong T.A."/>
            <person name="Gao Y."/>
            <person name="Hammerbacher A."/>
            <person name="Kikkert J.R."/>
            <person name="Li Y."/>
            <person name="Li H."/>
            <person name="Li K."/>
            <person name="Li Q."/>
            <person name="Liu X."/>
            <person name="Ma X."/>
            <person name="Naidoo K."/>
            <person name="Pethybridge S.J."/>
            <person name="Sun J."/>
            <person name="Steenkamp E.T."/>
            <person name="van der Nest M.A."/>
            <person name="van Wyk S."/>
            <person name="Wingfield M.J."/>
            <person name="Xiong C."/>
            <person name="Yue Q."/>
            <person name="Zhang X."/>
        </authorList>
    </citation>
    <scope>NUCLEOTIDE SEQUENCE [LARGE SCALE GENOMIC DNA]</scope>
    <source>
        <strain evidence="7 8">BP5796</strain>
    </source>
</reference>
<evidence type="ECO:0000256" key="2">
    <source>
        <dbReference type="ARBA" id="ARBA00023015"/>
    </source>
</evidence>
<proteinExistence type="predicted"/>
<dbReference type="Pfam" id="PF00172">
    <property type="entry name" value="Zn_clus"/>
    <property type="match status" value="1"/>
</dbReference>
<feature type="domain" description="Zn(2)-C6 fungal-type" evidence="6">
    <location>
        <begin position="17"/>
        <end position="48"/>
    </location>
</feature>